<sequence>MRKNLLTLLGIFTLLSCGREIIDDEYINLFNYKNDTPSNITIFSYQQGIKTRHDLPKDKIYSQKLDNNFGSTDKIIFYADSVKIVYDNSKFKVWKSSDESPRNIIKRFENYTKLKEEPNYSEYSFAFVPSDLDQTAVCKGNCD</sequence>
<proteinExistence type="predicted"/>
<dbReference type="EMBL" id="CP094529">
    <property type="protein sequence ID" value="UOE37052.1"/>
    <property type="molecule type" value="Genomic_DNA"/>
</dbReference>
<evidence type="ECO:0008006" key="3">
    <source>
        <dbReference type="Google" id="ProtNLM"/>
    </source>
</evidence>
<gene>
    <name evidence="1" type="ORF">MTP08_08200</name>
</gene>
<name>A0ABY4BFL1_9FLAO</name>
<reference evidence="1 2" key="1">
    <citation type="submission" date="2022-03" db="EMBL/GenBank/DDBJ databases">
        <title>Chryseobacterium sp. isolated from the Andong Sikhe.</title>
        <authorList>
            <person name="Won M."/>
            <person name="Kim S.-J."/>
            <person name="Kwon S.-W."/>
        </authorList>
    </citation>
    <scope>NUCLEOTIDE SEQUENCE [LARGE SCALE GENOMIC DNA]</scope>
    <source>
        <strain evidence="1 2">ADR-1</strain>
    </source>
</reference>
<protein>
    <recommendedName>
        <fullName evidence="3">Lipoprotein</fullName>
    </recommendedName>
</protein>
<dbReference type="Proteomes" id="UP000831068">
    <property type="component" value="Chromosome"/>
</dbReference>
<organism evidence="1 2">
    <name type="scientific">Chryseobacterium oryzae</name>
    <dbReference type="NCBI Taxonomy" id="2929799"/>
    <lineage>
        <taxon>Bacteria</taxon>
        <taxon>Pseudomonadati</taxon>
        <taxon>Bacteroidota</taxon>
        <taxon>Flavobacteriia</taxon>
        <taxon>Flavobacteriales</taxon>
        <taxon>Weeksellaceae</taxon>
        <taxon>Chryseobacterium group</taxon>
        <taxon>Chryseobacterium</taxon>
    </lineage>
</organism>
<dbReference type="RefSeq" id="WP_243575561.1">
    <property type="nucleotide sequence ID" value="NZ_CP094529.1"/>
</dbReference>
<evidence type="ECO:0000313" key="2">
    <source>
        <dbReference type="Proteomes" id="UP000831068"/>
    </source>
</evidence>
<keyword evidence="2" id="KW-1185">Reference proteome</keyword>
<accession>A0ABY4BFL1</accession>
<evidence type="ECO:0000313" key="1">
    <source>
        <dbReference type="EMBL" id="UOE37052.1"/>
    </source>
</evidence>
<dbReference type="PROSITE" id="PS51257">
    <property type="entry name" value="PROKAR_LIPOPROTEIN"/>
    <property type="match status" value="1"/>
</dbReference>